<dbReference type="Pfam" id="PF13386">
    <property type="entry name" value="DsbD_2"/>
    <property type="match status" value="1"/>
</dbReference>
<evidence type="ECO:0000313" key="4">
    <source>
        <dbReference type="Proteomes" id="UP000712007"/>
    </source>
</evidence>
<dbReference type="InterPro" id="IPR039447">
    <property type="entry name" value="UreH-like_TM_dom"/>
</dbReference>
<dbReference type="PANTHER" id="PTHR31272">
    <property type="entry name" value="CYTOCHROME C-TYPE BIOGENESIS PROTEIN HI_1454-RELATED"/>
    <property type="match status" value="1"/>
</dbReference>
<dbReference type="NCBIfam" id="NF040495">
    <property type="entry name" value="tranport_ArsG"/>
    <property type="match status" value="1"/>
</dbReference>
<feature type="transmembrane region" description="Helical" evidence="1">
    <location>
        <begin position="15"/>
        <end position="36"/>
    </location>
</feature>
<feature type="transmembrane region" description="Helical" evidence="1">
    <location>
        <begin position="98"/>
        <end position="116"/>
    </location>
</feature>
<gene>
    <name evidence="3" type="ORF">IAC51_06710</name>
</gene>
<dbReference type="InterPro" id="IPR051790">
    <property type="entry name" value="Cytochrome_c-biogenesis_DsbD"/>
</dbReference>
<dbReference type="EMBL" id="JADIMV010000114">
    <property type="protein sequence ID" value="MBO8440326.1"/>
    <property type="molecule type" value="Genomic_DNA"/>
</dbReference>
<protein>
    <submittedName>
        <fullName evidence="3">Sulfite exporter TauE/SafE family protein</fullName>
    </submittedName>
</protein>
<name>A0A940IF76_9BACT</name>
<keyword evidence="1" id="KW-0812">Transmembrane</keyword>
<dbReference type="AlphaFoldDB" id="A0A940IF76"/>
<keyword evidence="1" id="KW-0472">Membrane</keyword>
<feature type="transmembrane region" description="Helical" evidence="1">
    <location>
        <begin position="171"/>
        <end position="194"/>
    </location>
</feature>
<feature type="domain" description="Urease accessory protein UreH-like transmembrane" evidence="2">
    <location>
        <begin position="18"/>
        <end position="229"/>
    </location>
</feature>
<sequence length="253" mass="27884">MEELLELAGTTDSPFVMVILLALVFGLDPCPMLTNIAAIGYISQGTENRRQVFIKGLWYTLGRTLCYGLLGLAIIILLKLGGNISAVQSFLGEWGEVMLIPFMIVMGVLMCIADYIPGFKIGVNSAGMGEKARRGRWGAFILGAVLSLGFCPTNAVIFFGMMVPLSSASVWGYMLVFLFAAVTAIPVVAVAWILAFSFESIGRYYENMKRFGTWFRWIVGLLFIGIGIYLAAEHFTGGHEHHHHSEETIQQNR</sequence>
<dbReference type="Proteomes" id="UP000712007">
    <property type="component" value="Unassembled WGS sequence"/>
</dbReference>
<evidence type="ECO:0000256" key="1">
    <source>
        <dbReference type="SAM" id="Phobius"/>
    </source>
</evidence>
<evidence type="ECO:0000313" key="3">
    <source>
        <dbReference type="EMBL" id="MBO8440326.1"/>
    </source>
</evidence>
<feature type="transmembrane region" description="Helical" evidence="1">
    <location>
        <begin position="137"/>
        <end position="159"/>
    </location>
</feature>
<organism evidence="3 4">
    <name type="scientific">Candidatus Aphodosoma intestinipullorum</name>
    <dbReference type="NCBI Taxonomy" id="2840674"/>
    <lineage>
        <taxon>Bacteria</taxon>
        <taxon>Pseudomonadati</taxon>
        <taxon>Bacteroidota</taxon>
        <taxon>Bacteroidia</taxon>
        <taxon>Bacteroidales</taxon>
        <taxon>Candidatus Aphodosoma</taxon>
    </lineage>
</organism>
<feature type="transmembrane region" description="Helical" evidence="1">
    <location>
        <begin position="214"/>
        <end position="232"/>
    </location>
</feature>
<proteinExistence type="predicted"/>
<comment type="caution">
    <text evidence="3">The sequence shown here is derived from an EMBL/GenBank/DDBJ whole genome shotgun (WGS) entry which is preliminary data.</text>
</comment>
<keyword evidence="1" id="KW-1133">Transmembrane helix</keyword>
<dbReference type="PANTHER" id="PTHR31272:SF4">
    <property type="entry name" value="CYTOCHROME C-TYPE BIOGENESIS PROTEIN HI_1454-RELATED"/>
    <property type="match status" value="1"/>
</dbReference>
<feature type="transmembrane region" description="Helical" evidence="1">
    <location>
        <begin position="57"/>
        <end position="78"/>
    </location>
</feature>
<reference evidence="3" key="2">
    <citation type="journal article" date="2021" name="PeerJ">
        <title>Extensive microbial diversity within the chicken gut microbiome revealed by metagenomics and culture.</title>
        <authorList>
            <person name="Gilroy R."/>
            <person name="Ravi A."/>
            <person name="Getino M."/>
            <person name="Pursley I."/>
            <person name="Horton D.L."/>
            <person name="Alikhan N.F."/>
            <person name="Baker D."/>
            <person name="Gharbi K."/>
            <person name="Hall N."/>
            <person name="Watson M."/>
            <person name="Adriaenssens E.M."/>
            <person name="Foster-Nyarko E."/>
            <person name="Jarju S."/>
            <person name="Secka A."/>
            <person name="Antonio M."/>
            <person name="Oren A."/>
            <person name="Chaudhuri R.R."/>
            <person name="La Ragione R."/>
            <person name="Hildebrand F."/>
            <person name="Pallen M.J."/>
        </authorList>
    </citation>
    <scope>NUCLEOTIDE SEQUENCE</scope>
    <source>
        <strain evidence="3">3924</strain>
    </source>
</reference>
<accession>A0A940IF76</accession>
<evidence type="ECO:0000259" key="2">
    <source>
        <dbReference type="Pfam" id="PF13386"/>
    </source>
</evidence>
<reference evidence="3" key="1">
    <citation type="submission" date="2020-10" db="EMBL/GenBank/DDBJ databases">
        <authorList>
            <person name="Gilroy R."/>
        </authorList>
    </citation>
    <scope>NUCLEOTIDE SEQUENCE</scope>
    <source>
        <strain evidence="3">3924</strain>
    </source>
</reference>